<evidence type="ECO:0000313" key="2">
    <source>
        <dbReference type="Proteomes" id="UP001145114"/>
    </source>
</evidence>
<accession>A0ACC1H9L0</accession>
<evidence type="ECO:0000313" key="1">
    <source>
        <dbReference type="EMBL" id="KAJ1671821.1"/>
    </source>
</evidence>
<gene>
    <name evidence="1" type="ORF">EV182_007430</name>
</gene>
<sequence length="161" mass="17293">MRKIHTEFSECGVGGPVLAFGSKYGNGSGSYPPWDAATREGLSRDPPVDVLVEVEGDDDSKEKSVEKPKRRPPPPPPPPPLPVTKPTRKLSGGRAIAANDGANDGSQQWWWDEPLDSDAARRLAQLRPATHGTVGLNPFSVWGESSGNSKNARSSLPNLME</sequence>
<comment type="caution">
    <text evidence="1">The sequence shown here is derived from an EMBL/GenBank/DDBJ whole genome shotgun (WGS) entry which is preliminary data.</text>
</comment>
<name>A0ACC1H9L0_9FUNG</name>
<reference evidence="1" key="1">
    <citation type="submission" date="2022-06" db="EMBL/GenBank/DDBJ databases">
        <title>Phylogenomic reconstructions and comparative analyses of Kickxellomycotina fungi.</title>
        <authorList>
            <person name="Reynolds N.K."/>
            <person name="Stajich J.E."/>
            <person name="Barry K."/>
            <person name="Grigoriev I.V."/>
            <person name="Crous P."/>
            <person name="Smith M.E."/>
        </authorList>
    </citation>
    <scope>NUCLEOTIDE SEQUENCE</scope>
    <source>
        <strain evidence="1">RSA 2271</strain>
    </source>
</reference>
<organism evidence="1 2">
    <name type="scientific">Spiromyces aspiralis</name>
    <dbReference type="NCBI Taxonomy" id="68401"/>
    <lineage>
        <taxon>Eukaryota</taxon>
        <taxon>Fungi</taxon>
        <taxon>Fungi incertae sedis</taxon>
        <taxon>Zoopagomycota</taxon>
        <taxon>Kickxellomycotina</taxon>
        <taxon>Kickxellomycetes</taxon>
        <taxon>Kickxellales</taxon>
        <taxon>Kickxellaceae</taxon>
        <taxon>Spiromyces</taxon>
    </lineage>
</organism>
<dbReference type="Proteomes" id="UP001145114">
    <property type="component" value="Unassembled WGS sequence"/>
</dbReference>
<keyword evidence="2" id="KW-1185">Reference proteome</keyword>
<dbReference type="EMBL" id="JAMZIH010008572">
    <property type="protein sequence ID" value="KAJ1671821.1"/>
    <property type="molecule type" value="Genomic_DNA"/>
</dbReference>
<feature type="non-terminal residue" evidence="1">
    <location>
        <position position="161"/>
    </location>
</feature>
<proteinExistence type="predicted"/>
<protein>
    <submittedName>
        <fullName evidence="1">Uncharacterized protein</fullName>
    </submittedName>
</protein>